<feature type="transmembrane region" description="Helical" evidence="9">
    <location>
        <begin position="244"/>
        <end position="263"/>
    </location>
</feature>
<evidence type="ECO:0000256" key="6">
    <source>
        <dbReference type="ARBA" id="ARBA00022967"/>
    </source>
</evidence>
<dbReference type="Pfam" id="PF03116">
    <property type="entry name" value="NQR2_RnfD_RnfE"/>
    <property type="match status" value="1"/>
</dbReference>
<dbReference type="NCBIfam" id="TIGR01946">
    <property type="entry name" value="rnfD"/>
    <property type="match status" value="1"/>
</dbReference>
<feature type="transmembrane region" description="Helical" evidence="9">
    <location>
        <begin position="12"/>
        <end position="34"/>
    </location>
</feature>
<dbReference type="EMBL" id="CP036150">
    <property type="protein sequence ID" value="QEN09869.1"/>
    <property type="molecule type" value="Genomic_DNA"/>
</dbReference>
<evidence type="ECO:0000313" key="10">
    <source>
        <dbReference type="EMBL" id="QEN09869.1"/>
    </source>
</evidence>
<keyword evidence="5 9" id="KW-0812">Transmembrane</keyword>
<evidence type="ECO:0000256" key="8">
    <source>
        <dbReference type="ARBA" id="ARBA00023136"/>
    </source>
</evidence>
<organism evidence="10 11">
    <name type="scientific">Oceanispirochaeta crateris</name>
    <dbReference type="NCBI Taxonomy" id="2518645"/>
    <lineage>
        <taxon>Bacteria</taxon>
        <taxon>Pseudomonadati</taxon>
        <taxon>Spirochaetota</taxon>
        <taxon>Spirochaetia</taxon>
        <taxon>Spirochaetales</taxon>
        <taxon>Spirochaetaceae</taxon>
        <taxon>Oceanispirochaeta</taxon>
    </lineage>
</organism>
<keyword evidence="2" id="KW-0597">Phosphoprotein</keyword>
<feature type="transmembrane region" description="Helical" evidence="9">
    <location>
        <begin position="153"/>
        <end position="178"/>
    </location>
</feature>
<dbReference type="GO" id="GO:0005886">
    <property type="term" value="C:plasma membrane"/>
    <property type="evidence" value="ECO:0007669"/>
    <property type="project" value="TreeGrafter"/>
</dbReference>
<feature type="transmembrane region" description="Helical" evidence="9">
    <location>
        <begin position="101"/>
        <end position="120"/>
    </location>
</feature>
<dbReference type="GO" id="GO:0022900">
    <property type="term" value="P:electron transport chain"/>
    <property type="evidence" value="ECO:0007669"/>
    <property type="project" value="InterPro"/>
</dbReference>
<dbReference type="GO" id="GO:0055085">
    <property type="term" value="P:transmembrane transport"/>
    <property type="evidence" value="ECO:0007669"/>
    <property type="project" value="InterPro"/>
</dbReference>
<evidence type="ECO:0000256" key="4">
    <source>
        <dbReference type="ARBA" id="ARBA00022643"/>
    </source>
</evidence>
<feature type="transmembrane region" description="Helical" evidence="9">
    <location>
        <begin position="185"/>
        <end position="205"/>
    </location>
</feature>
<evidence type="ECO:0000256" key="3">
    <source>
        <dbReference type="ARBA" id="ARBA00022630"/>
    </source>
</evidence>
<dbReference type="OrthoDB" id="9776359at2"/>
<protein>
    <submittedName>
        <fullName evidence="10">RnfABCDGE type electron transport complex subunit D</fullName>
    </submittedName>
</protein>
<feature type="transmembrane region" description="Helical" evidence="9">
    <location>
        <begin position="69"/>
        <end position="89"/>
    </location>
</feature>
<keyword evidence="8 9" id="KW-0472">Membrane</keyword>
<accession>A0A5C1QRM8</accession>
<dbReference type="PANTHER" id="PTHR30578">
    <property type="entry name" value="ELECTRON TRANSPORT COMPLEX PROTEIN RNFD"/>
    <property type="match status" value="1"/>
</dbReference>
<reference evidence="10 11" key="1">
    <citation type="submission" date="2019-02" db="EMBL/GenBank/DDBJ databases">
        <title>Complete Genome Sequence and Methylome Analysis of free living Spirochaetas.</title>
        <authorList>
            <person name="Fomenkov A."/>
            <person name="Dubinina G."/>
            <person name="Leshcheva N."/>
            <person name="Mikheeva N."/>
            <person name="Grabovich M."/>
            <person name="Vincze T."/>
            <person name="Roberts R.J."/>
        </authorList>
    </citation>
    <scope>NUCLEOTIDE SEQUENCE [LARGE SCALE GENOMIC DNA]</scope>
    <source>
        <strain evidence="10 11">K2</strain>
    </source>
</reference>
<keyword evidence="11" id="KW-1185">Reference proteome</keyword>
<sequence length="293" mass="31872">MMRRVVYSLIPIMIFSVYLYGLRSLIIHAVVLLAGTATEYLYMKTRGKKVSEAVLVTSALYALSMPPMVPLWVAVIGIIFGVLFGKCIFGGFGRNIFNPAITGRLFVYISFPSFMTSAWMTPGRFGTNGVDAVSTATPLGLMRSNVIPDLKDLILGVRAGSLGESAVILIIIAGIYLIYTKTASWRIIVSTLVSFMALSTALFFMGASSSFPPMESLFSGSVLFVIVFMATDPVTGPKKNQAQYLYGIVIGSVTCLVRIFSLFPEGTSFGILMGNTFASLFDEWFTPRKGAQK</sequence>
<evidence type="ECO:0000256" key="1">
    <source>
        <dbReference type="ARBA" id="ARBA00022448"/>
    </source>
</evidence>
<evidence type="ECO:0000256" key="5">
    <source>
        <dbReference type="ARBA" id="ARBA00022692"/>
    </source>
</evidence>
<gene>
    <name evidence="10" type="ORF">EXM22_05300</name>
</gene>
<dbReference type="Proteomes" id="UP000324209">
    <property type="component" value="Chromosome"/>
</dbReference>
<name>A0A5C1QRM8_9SPIO</name>
<keyword evidence="1" id="KW-0813">Transport</keyword>
<proteinExistence type="predicted"/>
<evidence type="ECO:0000256" key="9">
    <source>
        <dbReference type="SAM" id="Phobius"/>
    </source>
</evidence>
<evidence type="ECO:0000256" key="7">
    <source>
        <dbReference type="ARBA" id="ARBA00022989"/>
    </source>
</evidence>
<dbReference type="InterPro" id="IPR004338">
    <property type="entry name" value="NqrB/RnfD"/>
</dbReference>
<dbReference type="AlphaFoldDB" id="A0A5C1QRM8"/>
<feature type="transmembrane region" description="Helical" evidence="9">
    <location>
        <begin position="217"/>
        <end position="235"/>
    </location>
</feature>
<evidence type="ECO:0000256" key="2">
    <source>
        <dbReference type="ARBA" id="ARBA00022553"/>
    </source>
</evidence>
<keyword evidence="6" id="KW-1278">Translocase</keyword>
<keyword evidence="7 9" id="KW-1133">Transmembrane helix</keyword>
<dbReference type="KEGG" id="ock:EXM22_05300"/>
<dbReference type="PANTHER" id="PTHR30578:SF1">
    <property type="entry name" value="NA(+)-TRANSLOCATING NADH-QUINONE REDUCTASE SUBUNIT B"/>
    <property type="match status" value="1"/>
</dbReference>
<evidence type="ECO:0000313" key="11">
    <source>
        <dbReference type="Proteomes" id="UP000324209"/>
    </source>
</evidence>
<keyword evidence="3" id="KW-0285">Flavoprotein</keyword>
<keyword evidence="4" id="KW-0288">FMN</keyword>
<dbReference type="InterPro" id="IPR011303">
    <property type="entry name" value="RnfD_bac"/>
</dbReference>